<dbReference type="AlphaFoldDB" id="A0A5M6IU95"/>
<dbReference type="NCBIfam" id="NF002558">
    <property type="entry name" value="PRK02126.1"/>
    <property type="match status" value="1"/>
</dbReference>
<keyword evidence="3" id="KW-1185">Reference proteome</keyword>
<accession>A0A5M6IU95</accession>
<evidence type="ECO:0000259" key="1">
    <source>
        <dbReference type="Pfam" id="PF12706"/>
    </source>
</evidence>
<dbReference type="GO" id="GO:0042781">
    <property type="term" value="F:3'-tRNA processing endoribonuclease activity"/>
    <property type="evidence" value="ECO:0007669"/>
    <property type="project" value="UniProtKB-EC"/>
</dbReference>
<dbReference type="RefSeq" id="WP_150041857.1">
    <property type="nucleotide sequence ID" value="NZ_OW485601.1"/>
</dbReference>
<reference evidence="2 3" key="1">
    <citation type="submission" date="2019-09" db="EMBL/GenBank/DDBJ databases">
        <title>Genome sequence of Rhodovastum atsumiense, a diverse member of the Acetobacteraceae family of non-sulfur purple photosynthetic bacteria.</title>
        <authorList>
            <person name="Meyer T."/>
            <person name="Kyndt J."/>
        </authorList>
    </citation>
    <scope>NUCLEOTIDE SEQUENCE [LARGE SCALE GENOMIC DNA]</scope>
    <source>
        <strain evidence="2 3">DSM 21279</strain>
    </source>
</reference>
<keyword evidence="2" id="KW-0378">Hydrolase</keyword>
<organism evidence="2 3">
    <name type="scientific">Rhodovastum atsumiense</name>
    <dbReference type="NCBI Taxonomy" id="504468"/>
    <lineage>
        <taxon>Bacteria</taxon>
        <taxon>Pseudomonadati</taxon>
        <taxon>Pseudomonadota</taxon>
        <taxon>Alphaproteobacteria</taxon>
        <taxon>Acetobacterales</taxon>
        <taxon>Acetobacteraceae</taxon>
        <taxon>Rhodovastum</taxon>
    </lineage>
</organism>
<dbReference type="EMBL" id="VWPK01000024">
    <property type="protein sequence ID" value="KAA5611118.1"/>
    <property type="molecule type" value="Genomic_DNA"/>
</dbReference>
<gene>
    <name evidence="2" type="ORF">F1189_16115</name>
</gene>
<sequence length="322" mass="34998">MRPAITCSLVNGVFGDPVMYADLMFDRQALLFDMGDLRALPTRKLLRVAHAFVSHAHMDHFGDFDWLLRLLLGRETTLGLYGPPGFIDQVAHKLGAYTWNLIRSYAGQLVLAVTEVAGDGRLLHARFASATAFMREDLPATAGDVLLETPVLRVRCAVLDHGTPCLGFVLEETAHVNIWRNRLDARGLPVGPWLRELKQAILRGAPDETMVGGQALGTVRDLAVVVPGQRIAYVTDVRFTDANAARIVALARDADVLFIEAGFLDADAAQAARRNHLTAVQAGTLARRAGAKRLVPLHFSTRYSGQEAALRAEAAQAHGVPA</sequence>
<dbReference type="Gene3D" id="3.60.15.10">
    <property type="entry name" value="Ribonuclease Z/Hydroxyacylglutathione hydrolase-like"/>
    <property type="match status" value="1"/>
</dbReference>
<feature type="domain" description="Metallo-beta-lactamase" evidence="1">
    <location>
        <begin position="225"/>
        <end position="299"/>
    </location>
</feature>
<dbReference type="PANTHER" id="PTHR46018">
    <property type="entry name" value="ZINC PHOSPHODIESTERASE ELAC PROTEIN 1"/>
    <property type="match status" value="1"/>
</dbReference>
<dbReference type="Pfam" id="PF12706">
    <property type="entry name" value="Lactamase_B_2"/>
    <property type="match status" value="1"/>
</dbReference>
<comment type="caution">
    <text evidence="2">The sequence shown here is derived from an EMBL/GenBank/DDBJ whole genome shotgun (WGS) entry which is preliminary data.</text>
</comment>
<dbReference type="Proteomes" id="UP000325255">
    <property type="component" value="Unassembled WGS sequence"/>
</dbReference>
<protein>
    <submittedName>
        <fullName evidence="2">Ribonuclease Z</fullName>
        <ecNumber evidence="2">3.1.26.11</ecNumber>
    </submittedName>
</protein>
<dbReference type="PANTHER" id="PTHR46018:SF7">
    <property type="entry name" value="RIBONUCLEASE Z"/>
    <property type="match status" value="1"/>
</dbReference>
<evidence type="ECO:0000313" key="2">
    <source>
        <dbReference type="EMBL" id="KAA5611118.1"/>
    </source>
</evidence>
<proteinExistence type="predicted"/>
<dbReference type="InterPro" id="IPR001279">
    <property type="entry name" value="Metallo-B-lactamas"/>
</dbReference>
<evidence type="ECO:0000313" key="3">
    <source>
        <dbReference type="Proteomes" id="UP000325255"/>
    </source>
</evidence>
<dbReference type="InterPro" id="IPR036866">
    <property type="entry name" value="RibonucZ/Hydroxyglut_hydro"/>
</dbReference>
<name>A0A5M6IU95_9PROT</name>
<dbReference type="EC" id="3.1.26.11" evidence="2"/>
<dbReference type="SUPFAM" id="SSF56281">
    <property type="entry name" value="Metallo-hydrolase/oxidoreductase"/>
    <property type="match status" value="1"/>
</dbReference>
<dbReference type="OrthoDB" id="9800940at2"/>